<comment type="similarity">
    <text evidence="1">Belongs to the protease inhibitor I13 (potato type I serine protease inhibitor) family.</text>
</comment>
<dbReference type="InterPro" id="IPR000864">
    <property type="entry name" value="Prot_inh_pot1"/>
</dbReference>
<evidence type="ECO:0000256" key="3">
    <source>
        <dbReference type="ARBA" id="ARBA00022900"/>
    </source>
</evidence>
<gene>
    <name evidence="4" type="ORF">E2562_017588</name>
</gene>
<dbReference type="OrthoDB" id="10013825at2759"/>
<dbReference type="InterPro" id="IPR036354">
    <property type="entry name" value="Prot_inh_pot1_sf"/>
</dbReference>
<dbReference type="GO" id="GO:0004867">
    <property type="term" value="F:serine-type endopeptidase inhibitor activity"/>
    <property type="evidence" value="ECO:0007669"/>
    <property type="project" value="UniProtKB-KW"/>
</dbReference>
<organism evidence="4 5">
    <name type="scientific">Oryza meyeriana var. granulata</name>
    <dbReference type="NCBI Taxonomy" id="110450"/>
    <lineage>
        <taxon>Eukaryota</taxon>
        <taxon>Viridiplantae</taxon>
        <taxon>Streptophyta</taxon>
        <taxon>Embryophyta</taxon>
        <taxon>Tracheophyta</taxon>
        <taxon>Spermatophyta</taxon>
        <taxon>Magnoliopsida</taxon>
        <taxon>Liliopsida</taxon>
        <taxon>Poales</taxon>
        <taxon>Poaceae</taxon>
        <taxon>BOP clade</taxon>
        <taxon>Oryzoideae</taxon>
        <taxon>Oryzeae</taxon>
        <taxon>Oryzinae</taxon>
        <taxon>Oryza</taxon>
        <taxon>Oryza meyeriana</taxon>
    </lineage>
</organism>
<reference evidence="4 5" key="1">
    <citation type="submission" date="2019-11" db="EMBL/GenBank/DDBJ databases">
        <title>Whole genome sequence of Oryza granulata.</title>
        <authorList>
            <person name="Li W."/>
        </authorList>
    </citation>
    <scope>NUCLEOTIDE SEQUENCE [LARGE SCALE GENOMIC DNA]</scope>
    <source>
        <strain evidence="5">cv. Menghai</strain>
        <tissue evidence="4">Leaf</tissue>
    </source>
</reference>
<dbReference type="AlphaFoldDB" id="A0A6G1BL19"/>
<dbReference type="EMBL" id="SPHZ02000012">
    <property type="protein sequence ID" value="KAF0888738.1"/>
    <property type="molecule type" value="Genomic_DNA"/>
</dbReference>
<evidence type="ECO:0000256" key="2">
    <source>
        <dbReference type="ARBA" id="ARBA00022690"/>
    </source>
</evidence>
<evidence type="ECO:0008006" key="6">
    <source>
        <dbReference type="Google" id="ProtNLM"/>
    </source>
</evidence>
<protein>
    <recommendedName>
        <fullName evidence="6">Subtilisin inhibitor 1</fullName>
    </recommendedName>
</protein>
<keyword evidence="2" id="KW-0646">Protease inhibitor</keyword>
<sequence>MQCLSLHQMQPDMFWGLAPAAKKKIMEERPEVDVQVVPADAFVTMDYNAGRVRVFVDADDKVARAPKIG</sequence>
<name>A0A6G1BL19_9ORYZ</name>
<dbReference type="PANTHER" id="PTHR33091:SF29">
    <property type="entry name" value="SUBTILISIN INHIBITOR 1"/>
    <property type="match status" value="1"/>
</dbReference>
<keyword evidence="3" id="KW-0722">Serine protease inhibitor</keyword>
<dbReference type="SUPFAM" id="SSF54654">
    <property type="entry name" value="CI-2 family of serine protease inhibitors"/>
    <property type="match status" value="1"/>
</dbReference>
<evidence type="ECO:0000256" key="1">
    <source>
        <dbReference type="ARBA" id="ARBA00008210"/>
    </source>
</evidence>
<accession>A0A6G1BL19</accession>
<evidence type="ECO:0000313" key="5">
    <source>
        <dbReference type="Proteomes" id="UP000479710"/>
    </source>
</evidence>
<proteinExistence type="inferred from homology"/>
<comment type="caution">
    <text evidence="4">The sequence shown here is derived from an EMBL/GenBank/DDBJ whole genome shotgun (WGS) entry which is preliminary data.</text>
</comment>
<keyword evidence="5" id="KW-1185">Reference proteome</keyword>
<dbReference type="Pfam" id="PF00280">
    <property type="entry name" value="potato_inhibit"/>
    <property type="match status" value="1"/>
</dbReference>
<dbReference type="Proteomes" id="UP000479710">
    <property type="component" value="Unassembled WGS sequence"/>
</dbReference>
<dbReference type="Gene3D" id="3.30.10.10">
    <property type="entry name" value="Trypsin Inhibitor V, subunit A"/>
    <property type="match status" value="1"/>
</dbReference>
<dbReference type="GO" id="GO:0009611">
    <property type="term" value="P:response to wounding"/>
    <property type="evidence" value="ECO:0007669"/>
    <property type="project" value="InterPro"/>
</dbReference>
<evidence type="ECO:0000313" key="4">
    <source>
        <dbReference type="EMBL" id="KAF0888738.1"/>
    </source>
</evidence>
<dbReference type="PANTHER" id="PTHR33091">
    <property type="entry name" value="PROTEIN, PUTATIVE, EXPRESSED-RELATED"/>
    <property type="match status" value="1"/>
</dbReference>